<dbReference type="EMBL" id="JAMZEL010000008">
    <property type="protein sequence ID" value="MCP1384598.1"/>
    <property type="molecule type" value="Genomic_DNA"/>
</dbReference>
<dbReference type="RefSeq" id="WP_253530277.1">
    <property type="nucleotide sequence ID" value="NZ_JAMZEL010000008.1"/>
</dbReference>
<keyword evidence="3" id="KW-1185">Reference proteome</keyword>
<gene>
    <name evidence="2" type="ORF">NCI00_19325</name>
</gene>
<dbReference type="NCBIfam" id="TIGR01764">
    <property type="entry name" value="excise"/>
    <property type="match status" value="1"/>
</dbReference>
<reference evidence="2 3" key="1">
    <citation type="submission" date="2022-06" db="EMBL/GenBank/DDBJ databases">
        <title>Runella sp. S5 genome sequencing.</title>
        <authorList>
            <person name="Park S."/>
        </authorList>
    </citation>
    <scope>NUCLEOTIDE SEQUENCE [LARGE SCALE GENOMIC DNA]</scope>
    <source>
        <strain evidence="2 3">S5</strain>
    </source>
</reference>
<sequence>MQITVISITDLAEIIKANVREALAEQAAPQSRQHAAHEYLNMAEASKYLQLPQNTLYVFCHERRIPYSKRGKRNYFLRADLDEWMASNRKQSVKEIEVAAMAQLRKGGKK</sequence>
<evidence type="ECO:0000313" key="3">
    <source>
        <dbReference type="Proteomes" id="UP001204772"/>
    </source>
</evidence>
<organism evidence="2 3">
    <name type="scientific">Runella salmonicolor</name>
    <dbReference type="NCBI Taxonomy" id="2950278"/>
    <lineage>
        <taxon>Bacteria</taxon>
        <taxon>Pseudomonadati</taxon>
        <taxon>Bacteroidota</taxon>
        <taxon>Cytophagia</taxon>
        <taxon>Cytophagales</taxon>
        <taxon>Spirosomataceae</taxon>
        <taxon>Runella</taxon>
    </lineage>
</organism>
<accession>A0ABT1FV04</accession>
<dbReference type="InterPro" id="IPR041657">
    <property type="entry name" value="HTH_17"/>
</dbReference>
<evidence type="ECO:0000259" key="1">
    <source>
        <dbReference type="Pfam" id="PF12728"/>
    </source>
</evidence>
<name>A0ABT1FV04_9BACT</name>
<evidence type="ECO:0000313" key="2">
    <source>
        <dbReference type="EMBL" id="MCP1384598.1"/>
    </source>
</evidence>
<feature type="domain" description="Helix-turn-helix" evidence="1">
    <location>
        <begin position="39"/>
        <end position="89"/>
    </location>
</feature>
<comment type="caution">
    <text evidence="2">The sequence shown here is derived from an EMBL/GenBank/DDBJ whole genome shotgun (WGS) entry which is preliminary data.</text>
</comment>
<dbReference type="InterPro" id="IPR009061">
    <property type="entry name" value="DNA-bd_dom_put_sf"/>
</dbReference>
<dbReference type="InterPro" id="IPR010093">
    <property type="entry name" value="SinI_DNA-bd"/>
</dbReference>
<dbReference type="Pfam" id="PF12728">
    <property type="entry name" value="HTH_17"/>
    <property type="match status" value="1"/>
</dbReference>
<proteinExistence type="predicted"/>
<protein>
    <submittedName>
        <fullName evidence="2">Helix-turn-helix domain-containing protein</fullName>
    </submittedName>
</protein>
<dbReference type="SUPFAM" id="SSF46955">
    <property type="entry name" value="Putative DNA-binding domain"/>
    <property type="match status" value="1"/>
</dbReference>
<dbReference type="Proteomes" id="UP001204772">
    <property type="component" value="Unassembled WGS sequence"/>
</dbReference>